<dbReference type="Proteomes" id="UP000094070">
    <property type="component" value="Unassembled WGS sequence"/>
</dbReference>
<dbReference type="NCBIfam" id="NF003967">
    <property type="entry name" value="PRK05461.1"/>
    <property type="match status" value="1"/>
</dbReference>
<dbReference type="Pfam" id="PF04379">
    <property type="entry name" value="DUF525"/>
    <property type="match status" value="1"/>
</dbReference>
<evidence type="ECO:0000256" key="2">
    <source>
        <dbReference type="HAMAP-Rule" id="MF_00791"/>
    </source>
</evidence>
<dbReference type="eggNOG" id="COG2967">
    <property type="taxonomic scope" value="Bacteria"/>
</dbReference>
<dbReference type="PROSITE" id="PS51087">
    <property type="entry name" value="APAG"/>
    <property type="match status" value="1"/>
</dbReference>
<name>A0A1E5DZ17_9VIBR</name>
<dbReference type="HAMAP" id="MF_00791">
    <property type="entry name" value="ApaG"/>
    <property type="match status" value="1"/>
</dbReference>
<evidence type="ECO:0000259" key="3">
    <source>
        <dbReference type="PROSITE" id="PS51087"/>
    </source>
</evidence>
<comment type="caution">
    <text evidence="4">The sequence shown here is derived from an EMBL/GenBank/DDBJ whole genome shotgun (WGS) entry which is preliminary data.</text>
</comment>
<dbReference type="STRING" id="1188252.A1QC_12915"/>
<dbReference type="InterPro" id="IPR023065">
    <property type="entry name" value="Uncharacterised_ApaG"/>
</dbReference>
<organism evidence="4 5">
    <name type="scientific">Vibrio rumoiensis 1S-45</name>
    <dbReference type="NCBI Taxonomy" id="1188252"/>
    <lineage>
        <taxon>Bacteria</taxon>
        <taxon>Pseudomonadati</taxon>
        <taxon>Pseudomonadota</taxon>
        <taxon>Gammaproteobacteria</taxon>
        <taxon>Vibrionales</taxon>
        <taxon>Vibrionaceae</taxon>
        <taxon>Vibrio</taxon>
    </lineage>
</organism>
<dbReference type="InterPro" id="IPR007474">
    <property type="entry name" value="ApaG_domain"/>
</dbReference>
<feature type="domain" description="ApaG" evidence="3">
    <location>
        <begin position="17"/>
        <end position="141"/>
    </location>
</feature>
<dbReference type="RefSeq" id="WP_050990338.1">
    <property type="nucleotide sequence ID" value="NZ_AJYK02000102.1"/>
</dbReference>
<protein>
    <recommendedName>
        <fullName evidence="1 2">Protein ApaG</fullName>
    </recommendedName>
</protein>
<gene>
    <name evidence="2" type="primary">apaG</name>
    <name evidence="4" type="ORF">A1QC_12915</name>
</gene>
<evidence type="ECO:0000313" key="4">
    <source>
        <dbReference type="EMBL" id="OEF22974.1"/>
    </source>
</evidence>
<keyword evidence="5" id="KW-1185">Reference proteome</keyword>
<dbReference type="AlphaFoldDB" id="A0A1E5DZ17"/>
<dbReference type="SUPFAM" id="SSF110069">
    <property type="entry name" value="ApaG-like"/>
    <property type="match status" value="1"/>
</dbReference>
<dbReference type="Gene3D" id="2.60.40.1470">
    <property type="entry name" value="ApaG domain"/>
    <property type="match status" value="1"/>
</dbReference>
<dbReference type="GO" id="GO:0070987">
    <property type="term" value="P:error-free translesion synthesis"/>
    <property type="evidence" value="ECO:0007669"/>
    <property type="project" value="TreeGrafter"/>
</dbReference>
<dbReference type="InterPro" id="IPR036767">
    <property type="entry name" value="ApaG_sf"/>
</dbReference>
<dbReference type="PANTHER" id="PTHR14289">
    <property type="entry name" value="F-BOX ONLY PROTEIN 3"/>
    <property type="match status" value="1"/>
</dbReference>
<reference evidence="4 5" key="1">
    <citation type="journal article" date="2012" name="Science">
        <title>Ecological populations of bacteria act as socially cohesive units of antibiotic production and resistance.</title>
        <authorList>
            <person name="Cordero O.X."/>
            <person name="Wildschutte H."/>
            <person name="Kirkup B."/>
            <person name="Proehl S."/>
            <person name="Ngo L."/>
            <person name="Hussain F."/>
            <person name="Le Roux F."/>
            <person name="Mincer T."/>
            <person name="Polz M.F."/>
        </authorList>
    </citation>
    <scope>NUCLEOTIDE SEQUENCE [LARGE SCALE GENOMIC DNA]</scope>
    <source>
        <strain evidence="4 5">1S-45</strain>
    </source>
</reference>
<evidence type="ECO:0000256" key="1">
    <source>
        <dbReference type="ARBA" id="ARBA00017693"/>
    </source>
</evidence>
<dbReference type="PANTHER" id="PTHR14289:SF16">
    <property type="entry name" value="POLYMERASE DELTA-INTERACTING PROTEIN 2"/>
    <property type="match status" value="1"/>
</dbReference>
<dbReference type="OrthoDB" id="9795226at2"/>
<dbReference type="EMBL" id="AJYK02000102">
    <property type="protein sequence ID" value="OEF22974.1"/>
    <property type="molecule type" value="Genomic_DNA"/>
</dbReference>
<sequence>MTLLFKFPTDRRKTVTEASHPRVTCQIHTRYIKEQSQPDQHRYVFAYTITIRNLSQENVQLIGRRWLITDANAKQLTIEGEGVVGEQPVIEPMGEYTYTSGTALETPVGVMQGHYVMLDSHGSEFLTDIPPFRLAIPNILN</sequence>
<accession>A0A1E5DZ17</accession>
<proteinExistence type="inferred from homology"/>
<evidence type="ECO:0000313" key="5">
    <source>
        <dbReference type="Proteomes" id="UP000094070"/>
    </source>
</evidence>